<feature type="region of interest" description="Disordered" evidence="1">
    <location>
        <begin position="283"/>
        <end position="312"/>
    </location>
</feature>
<feature type="region of interest" description="Disordered" evidence="1">
    <location>
        <begin position="383"/>
        <end position="402"/>
    </location>
</feature>
<feature type="compositionally biased region" description="Basic residues" evidence="1">
    <location>
        <begin position="299"/>
        <end position="312"/>
    </location>
</feature>
<sequence>MGNTVRWNELDRSELITFQYSSLGTVLLNYVGHSRTITRTGELQSASVTSVRELDSSIPRHEGNNGRICNDPSRPSVCQPSSNHVTNSQSEVAINSVRPSVPMNLTTYVQSLVVNRSAGRRTNATGCCKSLPRSCCPPARNRHVVQRNETGYVRKVFCRVPRSADSGPDRLHATRCEVRMSKRWLAVLRLPRPTTGRGPHRMYLRGGAATVALFNCRGYAEVRVFASHQGDPGVRFTTLSLPDFSHLGIVTYDGAAKRHCIPALLHTLPTLTLPGFKTVRSEISVEQRRNARGGGNGRSPRKPANQRHRPARFPRAKIWGIEPCSPWREASNLTTSHQEPTRRMNNLDITACIMTDTRNTIQAQHYREDECDLDMKRNPNVRLETTQGSGFEPRTSRASHRYTQNNENTTRQFRALLIGVTGHLIRLALSPLLLPRFSASGGALKCNAVRVLRILHEAEEYPGSRTSAGRGRGGRAVSSLASHQGDPGSIPCRILACGNSAGRCRWPFPPPPSPLHSGTSAIGHPASTRILAATQEGRTDMAGMFITDAADLSSTATQRDGGRWQSSATVEDSSVRGSTEVRIVNQAGCRSSGRAPW</sequence>
<accession>A0ABQ9GEN1</accession>
<evidence type="ECO:0000313" key="2">
    <source>
        <dbReference type="EMBL" id="KAJ8870847.1"/>
    </source>
</evidence>
<reference evidence="2 3" key="1">
    <citation type="submission" date="2023-02" db="EMBL/GenBank/DDBJ databases">
        <title>LHISI_Scaffold_Assembly.</title>
        <authorList>
            <person name="Stuart O.P."/>
            <person name="Cleave R."/>
            <person name="Magrath M.J.L."/>
            <person name="Mikheyev A.S."/>
        </authorList>
    </citation>
    <scope>NUCLEOTIDE SEQUENCE [LARGE SCALE GENOMIC DNA]</scope>
    <source>
        <strain evidence="2">Daus_M_001</strain>
        <tissue evidence="2">Leg muscle</tissue>
    </source>
</reference>
<feature type="region of interest" description="Disordered" evidence="1">
    <location>
        <begin position="463"/>
        <end position="483"/>
    </location>
</feature>
<gene>
    <name evidence="2" type="ORF">PR048_027148</name>
</gene>
<dbReference type="Proteomes" id="UP001159363">
    <property type="component" value="Chromosome 11"/>
</dbReference>
<comment type="caution">
    <text evidence="2">The sequence shown here is derived from an EMBL/GenBank/DDBJ whole genome shotgun (WGS) entry which is preliminary data.</text>
</comment>
<keyword evidence="3" id="KW-1185">Reference proteome</keyword>
<name>A0ABQ9GEN1_9NEOP</name>
<proteinExistence type="predicted"/>
<protein>
    <submittedName>
        <fullName evidence="2">Uncharacterized protein</fullName>
    </submittedName>
</protein>
<evidence type="ECO:0000256" key="1">
    <source>
        <dbReference type="SAM" id="MobiDB-lite"/>
    </source>
</evidence>
<evidence type="ECO:0000313" key="3">
    <source>
        <dbReference type="Proteomes" id="UP001159363"/>
    </source>
</evidence>
<dbReference type="EMBL" id="JARBHB010000012">
    <property type="protein sequence ID" value="KAJ8870847.1"/>
    <property type="molecule type" value="Genomic_DNA"/>
</dbReference>
<feature type="compositionally biased region" description="Low complexity" evidence="1">
    <location>
        <begin position="463"/>
        <end position="482"/>
    </location>
</feature>
<organism evidence="2 3">
    <name type="scientific">Dryococelus australis</name>
    <dbReference type="NCBI Taxonomy" id="614101"/>
    <lineage>
        <taxon>Eukaryota</taxon>
        <taxon>Metazoa</taxon>
        <taxon>Ecdysozoa</taxon>
        <taxon>Arthropoda</taxon>
        <taxon>Hexapoda</taxon>
        <taxon>Insecta</taxon>
        <taxon>Pterygota</taxon>
        <taxon>Neoptera</taxon>
        <taxon>Polyneoptera</taxon>
        <taxon>Phasmatodea</taxon>
        <taxon>Verophasmatodea</taxon>
        <taxon>Anareolatae</taxon>
        <taxon>Phasmatidae</taxon>
        <taxon>Eurycanthinae</taxon>
        <taxon>Dryococelus</taxon>
    </lineage>
</organism>